<feature type="transmembrane region" description="Helical" evidence="2">
    <location>
        <begin position="244"/>
        <end position="266"/>
    </location>
</feature>
<accession>A0A438M223</accession>
<feature type="transmembrane region" description="Helical" evidence="2">
    <location>
        <begin position="184"/>
        <end position="206"/>
    </location>
</feature>
<dbReference type="AlphaFoldDB" id="A0A438M223"/>
<keyword evidence="2" id="KW-1133">Transmembrane helix</keyword>
<keyword evidence="2" id="KW-0472">Membrane</keyword>
<feature type="transmembrane region" description="Helical" evidence="2">
    <location>
        <begin position="58"/>
        <end position="84"/>
    </location>
</feature>
<feature type="transmembrane region" description="Helical" evidence="2">
    <location>
        <begin position="218"/>
        <end position="238"/>
    </location>
</feature>
<keyword evidence="4" id="KW-1185">Reference proteome</keyword>
<protein>
    <recommendedName>
        <fullName evidence="5">Magnesium transporter NIPA</fullName>
    </recommendedName>
</protein>
<sequence>MTWLAIGLAVLNACCFTAGTWLQHGASAGGASLAAAVRRPRWLAGLALLAAGAVLQVIALRLAPVTVVEPAGVLGIVISVVWALRMRRAPLRWDTGRALAAILVGTGGFAVLAALNTVPRPVPAAAQIQAGALVFAVMAVCLLVAHPLRGRARCLVLGIGGGAAYGCTSTLIRAATEQFVSHGISAPLLGTLAGLAATVLAGFWFVQRAYADGPPESTVATLTVVDPLVAVTIGIGLLGEAPGLTLPTAALGLAFAAVAIGGVVGLSHDIPTRLPPSSPFPHDRSTSCPAVPSGVSSSARTPIRPTSTAPRTSPTAWPPDSPAEATRST</sequence>
<feature type="transmembrane region" description="Helical" evidence="2">
    <location>
        <begin position="152"/>
        <end position="172"/>
    </location>
</feature>
<feature type="compositionally biased region" description="Low complexity" evidence="1">
    <location>
        <begin position="299"/>
        <end position="315"/>
    </location>
</feature>
<comment type="caution">
    <text evidence="3">The sequence shown here is derived from an EMBL/GenBank/DDBJ whole genome shotgun (WGS) entry which is preliminary data.</text>
</comment>
<evidence type="ECO:0000313" key="3">
    <source>
        <dbReference type="EMBL" id="RVX39886.1"/>
    </source>
</evidence>
<dbReference type="EMBL" id="SAUN01000001">
    <property type="protein sequence ID" value="RVX39886.1"/>
    <property type="molecule type" value="Genomic_DNA"/>
</dbReference>
<name>A0A438M223_9ACTN</name>
<evidence type="ECO:0000313" key="4">
    <source>
        <dbReference type="Proteomes" id="UP000284824"/>
    </source>
</evidence>
<dbReference type="RefSeq" id="WP_241563972.1">
    <property type="nucleotide sequence ID" value="NZ_SAUN01000001.1"/>
</dbReference>
<evidence type="ECO:0000256" key="1">
    <source>
        <dbReference type="SAM" id="MobiDB-lite"/>
    </source>
</evidence>
<organism evidence="3 4">
    <name type="scientific">Nonomuraea polychroma</name>
    <dbReference type="NCBI Taxonomy" id="46176"/>
    <lineage>
        <taxon>Bacteria</taxon>
        <taxon>Bacillati</taxon>
        <taxon>Actinomycetota</taxon>
        <taxon>Actinomycetes</taxon>
        <taxon>Streptosporangiales</taxon>
        <taxon>Streptosporangiaceae</taxon>
        <taxon>Nonomuraea</taxon>
    </lineage>
</organism>
<dbReference type="PANTHER" id="PTHR40761">
    <property type="entry name" value="CONSERVED INTEGRAL MEMBRANE ALANINE VALINE AND LEUCINE RICH PROTEIN-RELATED"/>
    <property type="match status" value="1"/>
</dbReference>
<dbReference type="PANTHER" id="PTHR40761:SF1">
    <property type="entry name" value="CONSERVED INTEGRAL MEMBRANE ALANINE VALINE AND LEUCINE RICH PROTEIN-RELATED"/>
    <property type="match status" value="1"/>
</dbReference>
<dbReference type="Proteomes" id="UP000284824">
    <property type="component" value="Unassembled WGS sequence"/>
</dbReference>
<gene>
    <name evidence="3" type="ORF">EDD27_2262</name>
</gene>
<evidence type="ECO:0008006" key="5">
    <source>
        <dbReference type="Google" id="ProtNLM"/>
    </source>
</evidence>
<feature type="transmembrane region" description="Helical" evidence="2">
    <location>
        <begin position="124"/>
        <end position="145"/>
    </location>
</feature>
<feature type="region of interest" description="Disordered" evidence="1">
    <location>
        <begin position="275"/>
        <end position="329"/>
    </location>
</feature>
<keyword evidence="2" id="KW-0812">Transmembrane</keyword>
<proteinExistence type="predicted"/>
<evidence type="ECO:0000256" key="2">
    <source>
        <dbReference type="SAM" id="Phobius"/>
    </source>
</evidence>
<feature type="transmembrane region" description="Helical" evidence="2">
    <location>
        <begin position="96"/>
        <end position="118"/>
    </location>
</feature>
<reference evidence="3 4" key="1">
    <citation type="submission" date="2019-01" db="EMBL/GenBank/DDBJ databases">
        <title>Sequencing the genomes of 1000 actinobacteria strains.</title>
        <authorList>
            <person name="Klenk H.-P."/>
        </authorList>
    </citation>
    <scope>NUCLEOTIDE SEQUENCE [LARGE SCALE GENOMIC DNA]</scope>
    <source>
        <strain evidence="3 4">DSM 43925</strain>
    </source>
</reference>